<dbReference type="SUPFAM" id="SSF55144">
    <property type="entry name" value="LigT-like"/>
    <property type="match status" value="1"/>
</dbReference>
<reference evidence="1 2" key="1">
    <citation type="submission" date="2017-01" db="EMBL/GenBank/DDBJ databases">
        <title>Complete genome sequence of esterase-producing bacterium Croceicoccus marinus E4A9.</title>
        <authorList>
            <person name="Wu Y.-H."/>
            <person name="Cheng H."/>
            <person name="Xu L."/>
            <person name="Huo Y.-Y."/>
            <person name="Wang C.-S."/>
            <person name="Xu X.-W."/>
        </authorList>
    </citation>
    <scope>NUCLEOTIDE SEQUENCE [LARGE SCALE GENOMIC DNA]</scope>
    <source>
        <strain evidence="1 2">E4A9</strain>
    </source>
</reference>
<name>A0A1Z1FBN7_9SPHN</name>
<dbReference type="Proteomes" id="UP000195807">
    <property type="component" value="Chromosome"/>
</dbReference>
<protein>
    <recommendedName>
        <fullName evidence="3">2'-5' RNA ligase family protein</fullName>
    </recommendedName>
</protein>
<gene>
    <name evidence="1" type="ORF">A9D14_07960</name>
</gene>
<accession>A0A1Z1FBN7</accession>
<evidence type="ECO:0000313" key="1">
    <source>
        <dbReference type="EMBL" id="ARU16143.1"/>
    </source>
</evidence>
<sequence length="170" mass="18446">MSGPIIVTAALPPAVFGPADALRRAHFPPERNVLSAHLTLFHALPPSIEGELRALMADLAAHHAPPAARLSRIVSLGRGTALAVESEGLTELRHIIADRFAGCLTAQDQHRPRFHITIQNKVSPQDARALQAQLSPDFQPKDFTIPALEAHYYRGGPWEQAGRWPLRGGG</sequence>
<dbReference type="EMBL" id="CP019602">
    <property type="protein sequence ID" value="ARU16143.1"/>
    <property type="molecule type" value="Genomic_DNA"/>
</dbReference>
<dbReference type="Gene3D" id="3.90.1140.10">
    <property type="entry name" value="Cyclic phosphodiesterase"/>
    <property type="match status" value="1"/>
</dbReference>
<evidence type="ECO:0000313" key="2">
    <source>
        <dbReference type="Proteomes" id="UP000195807"/>
    </source>
</evidence>
<proteinExistence type="predicted"/>
<dbReference type="InterPro" id="IPR009097">
    <property type="entry name" value="Cyclic_Pdiesterase"/>
</dbReference>
<evidence type="ECO:0008006" key="3">
    <source>
        <dbReference type="Google" id="ProtNLM"/>
    </source>
</evidence>
<dbReference type="AlphaFoldDB" id="A0A1Z1FBN7"/>
<dbReference type="Pfam" id="PF13563">
    <property type="entry name" value="2_5_RNA_ligase2"/>
    <property type="match status" value="1"/>
</dbReference>
<dbReference type="OrthoDB" id="793003at2"/>
<dbReference type="STRING" id="450378.GCA_001661675_01594"/>
<keyword evidence="2" id="KW-1185">Reference proteome</keyword>
<organism evidence="1 2">
    <name type="scientific">Croceicoccus marinus</name>
    <dbReference type="NCBI Taxonomy" id="450378"/>
    <lineage>
        <taxon>Bacteria</taxon>
        <taxon>Pseudomonadati</taxon>
        <taxon>Pseudomonadota</taxon>
        <taxon>Alphaproteobacteria</taxon>
        <taxon>Sphingomonadales</taxon>
        <taxon>Erythrobacteraceae</taxon>
        <taxon>Croceicoccus</taxon>
    </lineage>
</organism>
<dbReference type="KEGG" id="cman:A9D14_07960"/>
<dbReference type="RefSeq" id="WP_066844992.1">
    <property type="nucleotide sequence ID" value="NZ_CP019602.1"/>
</dbReference>